<keyword evidence="9" id="KW-1185">Reference proteome</keyword>
<comment type="cofactor">
    <cofactor evidence="1">
        <name>pyrroloquinoline quinone</name>
        <dbReference type="ChEBI" id="CHEBI:58442"/>
    </cofactor>
</comment>
<dbReference type="EC" id="1.1.2.6" evidence="8"/>
<feature type="signal peptide" evidence="5">
    <location>
        <begin position="1"/>
        <end position="31"/>
    </location>
</feature>
<evidence type="ECO:0000313" key="9">
    <source>
        <dbReference type="Proteomes" id="UP000741013"/>
    </source>
</evidence>
<sequence length="542" mass="57451">MTRSRTARRRPVAWVIPVVCALLAVLAPASAVSNPAASTPGVDPAAGADWPTWTKDARGSRHNAAERRINAYTVDDLKVKWAHAFPRGSGQTLRSQPAVVGDRMYFGGPDGLFYSLDSKTGQTLWTFNLSTVDPAVGLAKMVRDSPSVANGRVYFGDGRGYLYALNQQTGALEWSKRLDTNPSARLTSSPIHFDGRIYVGVASADNAGGVDSACCTFRGHVDALDAQTGELVWRYYTVPEPKAVGTWPSGAIHWSPSGAGVWSSPVIDPVTRTLYVGTGQNYTGTEGDSDSVLALDVHTGAVRWKNQLTHPDTWRVLCADPKAPPGYCPGLEDDSALDFDIGTAPNVFTVKGRTYVGVGQKSGVYHVLDTQTGAIVWQRQLSSGDTTYSESGIQWGASYDGERLYVATNQGNPGALHALDPETGALLWTTPNPADGCSWGGAALAPASCLLAHAPAVSSSPGVVYEGSSDGKIRAYRARDGKVLWQFDTIQDFQGVNGLVGRGGGLAAAGGAVVSDGMLYVMSGFRPLYPSDKGFVLLAFGR</sequence>
<dbReference type="RefSeq" id="WP_209664621.1">
    <property type="nucleotide sequence ID" value="NZ_JAGGMS010000001.1"/>
</dbReference>
<dbReference type="GO" id="GO:0047059">
    <property type="term" value="F:polyvinyl alcohol dehydrogenase (cytochrome) activity"/>
    <property type="evidence" value="ECO:0007669"/>
    <property type="project" value="UniProtKB-EC"/>
</dbReference>
<dbReference type="InterPro" id="IPR018391">
    <property type="entry name" value="PQQ_b-propeller_rpt"/>
</dbReference>
<accession>A0ABS4PRD1</accession>
<evidence type="ECO:0000256" key="2">
    <source>
        <dbReference type="ARBA" id="ARBA00008156"/>
    </source>
</evidence>
<keyword evidence="5" id="KW-0732">Signal</keyword>
<dbReference type="SUPFAM" id="SSF50998">
    <property type="entry name" value="Quinoprotein alcohol dehydrogenase-like"/>
    <property type="match status" value="1"/>
</dbReference>
<dbReference type="InterPro" id="IPR011047">
    <property type="entry name" value="Quinoprotein_ADH-like_sf"/>
</dbReference>
<feature type="domain" description="Pyrrolo-quinoline quinone repeat" evidence="6">
    <location>
        <begin position="50"/>
        <end position="315"/>
    </location>
</feature>
<keyword evidence="3 8" id="KW-0560">Oxidoreductase</keyword>
<dbReference type="Gene3D" id="2.40.10.480">
    <property type="match status" value="1"/>
</dbReference>
<dbReference type="EMBL" id="JAGGMS010000001">
    <property type="protein sequence ID" value="MBP2181166.1"/>
    <property type="molecule type" value="Genomic_DNA"/>
</dbReference>
<dbReference type="Proteomes" id="UP000741013">
    <property type="component" value="Unassembled WGS sequence"/>
</dbReference>
<name>A0ABS4PRD1_9PSEU</name>
<dbReference type="PANTHER" id="PTHR32303:SF10">
    <property type="entry name" value="OUTER MEMBRANE PROTEIN ASSEMBLY FACTOR BAMB"/>
    <property type="match status" value="1"/>
</dbReference>
<protein>
    <submittedName>
        <fullName evidence="8">Polyvinyl alcohol dehydrogenase (Cytochrome)</fullName>
        <ecNumber evidence="8">1.1.2.6</ecNumber>
    </submittedName>
</protein>
<organism evidence="8 9">
    <name type="scientific">Amycolatopsis magusensis</name>
    <dbReference type="NCBI Taxonomy" id="882444"/>
    <lineage>
        <taxon>Bacteria</taxon>
        <taxon>Bacillati</taxon>
        <taxon>Actinomycetota</taxon>
        <taxon>Actinomycetes</taxon>
        <taxon>Pseudonocardiales</taxon>
        <taxon>Pseudonocardiaceae</taxon>
        <taxon>Amycolatopsis</taxon>
    </lineage>
</organism>
<evidence type="ECO:0000259" key="6">
    <source>
        <dbReference type="Pfam" id="PF01011"/>
    </source>
</evidence>
<feature type="domain" description="Pyrrolo-quinoline quinone repeat" evidence="7">
    <location>
        <begin position="366"/>
        <end position="495"/>
    </location>
</feature>
<evidence type="ECO:0000256" key="4">
    <source>
        <dbReference type="SAM" id="MobiDB-lite"/>
    </source>
</evidence>
<comment type="similarity">
    <text evidence="2">Belongs to the bacterial PQQ dehydrogenase family.</text>
</comment>
<dbReference type="Pfam" id="PF13360">
    <property type="entry name" value="PQQ_2"/>
    <property type="match status" value="1"/>
</dbReference>
<feature type="region of interest" description="Disordered" evidence="4">
    <location>
        <begin position="33"/>
        <end position="62"/>
    </location>
</feature>
<evidence type="ECO:0000313" key="8">
    <source>
        <dbReference type="EMBL" id="MBP2181166.1"/>
    </source>
</evidence>
<dbReference type="SMART" id="SM00564">
    <property type="entry name" value="PQQ"/>
    <property type="match status" value="7"/>
</dbReference>
<proteinExistence type="inferred from homology"/>
<evidence type="ECO:0000259" key="7">
    <source>
        <dbReference type="Pfam" id="PF13360"/>
    </source>
</evidence>
<dbReference type="Gene3D" id="2.140.10.10">
    <property type="entry name" value="Quinoprotein alcohol dehydrogenase-like superfamily"/>
    <property type="match status" value="1"/>
</dbReference>
<evidence type="ECO:0000256" key="1">
    <source>
        <dbReference type="ARBA" id="ARBA00001931"/>
    </source>
</evidence>
<evidence type="ECO:0000256" key="5">
    <source>
        <dbReference type="SAM" id="SignalP"/>
    </source>
</evidence>
<evidence type="ECO:0000256" key="3">
    <source>
        <dbReference type="ARBA" id="ARBA00023002"/>
    </source>
</evidence>
<gene>
    <name evidence="8" type="ORF">JOM49_002692</name>
</gene>
<dbReference type="InterPro" id="IPR002372">
    <property type="entry name" value="PQQ_rpt_dom"/>
</dbReference>
<dbReference type="PANTHER" id="PTHR32303">
    <property type="entry name" value="QUINOPROTEIN ALCOHOL DEHYDROGENASE (CYTOCHROME C)"/>
    <property type="match status" value="1"/>
</dbReference>
<feature type="chain" id="PRO_5046228665" evidence="5">
    <location>
        <begin position="32"/>
        <end position="542"/>
    </location>
</feature>
<comment type="caution">
    <text evidence="8">The sequence shown here is derived from an EMBL/GenBank/DDBJ whole genome shotgun (WGS) entry which is preliminary data.</text>
</comment>
<dbReference type="Pfam" id="PF01011">
    <property type="entry name" value="PQQ"/>
    <property type="match status" value="1"/>
</dbReference>
<reference evidence="8 9" key="1">
    <citation type="submission" date="2021-03" db="EMBL/GenBank/DDBJ databases">
        <title>Sequencing the genomes of 1000 actinobacteria strains.</title>
        <authorList>
            <person name="Klenk H.-P."/>
        </authorList>
    </citation>
    <scope>NUCLEOTIDE SEQUENCE [LARGE SCALE GENOMIC DNA]</scope>
    <source>
        <strain evidence="8 9">DSM 45510</strain>
    </source>
</reference>